<name>A0A318RGL2_WILLI</name>
<organism evidence="1 2">
    <name type="scientific">Williamsia limnetica</name>
    <dbReference type="NCBI Taxonomy" id="882452"/>
    <lineage>
        <taxon>Bacteria</taxon>
        <taxon>Bacillati</taxon>
        <taxon>Actinomycetota</taxon>
        <taxon>Actinomycetes</taxon>
        <taxon>Mycobacteriales</taxon>
        <taxon>Nocardiaceae</taxon>
        <taxon>Williamsia</taxon>
    </lineage>
</organism>
<evidence type="ECO:0000313" key="2">
    <source>
        <dbReference type="Proteomes" id="UP000247591"/>
    </source>
</evidence>
<sequence length="37" mass="4219">MTLYSLIREHDEKVITASINETFSAVRRQMPASPTKP</sequence>
<reference evidence="1 2" key="1">
    <citation type="submission" date="2018-06" db="EMBL/GenBank/DDBJ databases">
        <title>Genomic Encyclopedia of Type Strains, Phase IV (KMG-IV): sequencing the most valuable type-strain genomes for metagenomic binning, comparative biology and taxonomic classification.</title>
        <authorList>
            <person name="Goeker M."/>
        </authorList>
    </citation>
    <scope>NUCLEOTIDE SEQUENCE [LARGE SCALE GENOMIC DNA]</scope>
    <source>
        <strain evidence="1 2">DSM 45521</strain>
    </source>
</reference>
<dbReference type="EMBL" id="QJSP01000016">
    <property type="protein sequence ID" value="PYE13520.1"/>
    <property type="molecule type" value="Genomic_DNA"/>
</dbReference>
<dbReference type="Proteomes" id="UP000247591">
    <property type="component" value="Unassembled WGS sequence"/>
</dbReference>
<protein>
    <submittedName>
        <fullName evidence="1">Uncharacterized protein</fullName>
    </submittedName>
</protein>
<dbReference type="AlphaFoldDB" id="A0A318RGL2"/>
<gene>
    <name evidence="1" type="ORF">DFR67_11674</name>
</gene>
<keyword evidence="2" id="KW-1185">Reference proteome</keyword>
<comment type="caution">
    <text evidence="1">The sequence shown here is derived from an EMBL/GenBank/DDBJ whole genome shotgun (WGS) entry which is preliminary data.</text>
</comment>
<accession>A0A318RGL2</accession>
<proteinExistence type="predicted"/>
<evidence type="ECO:0000313" key="1">
    <source>
        <dbReference type="EMBL" id="PYE13520.1"/>
    </source>
</evidence>